<evidence type="ECO:0000313" key="4">
    <source>
        <dbReference type="EMBL" id="KAF0985096.1"/>
    </source>
</evidence>
<dbReference type="InterPro" id="IPR036899">
    <property type="entry name" value="Ribosomal_uL13_sf"/>
</dbReference>
<comment type="caution">
    <text evidence="4">The sequence shown here is derived from an EMBL/GenBank/DDBJ whole genome shotgun (WGS) entry which is preliminary data.</text>
</comment>
<dbReference type="GO" id="GO:0005762">
    <property type="term" value="C:mitochondrial large ribosomal subunit"/>
    <property type="evidence" value="ECO:0007669"/>
    <property type="project" value="TreeGrafter"/>
</dbReference>
<organism evidence="4 5">
    <name type="scientific">Naegleria fowleri</name>
    <name type="common">Brain eating amoeba</name>
    <dbReference type="NCBI Taxonomy" id="5763"/>
    <lineage>
        <taxon>Eukaryota</taxon>
        <taxon>Discoba</taxon>
        <taxon>Heterolobosea</taxon>
        <taxon>Tetramitia</taxon>
        <taxon>Eutetramitia</taxon>
        <taxon>Vahlkampfiidae</taxon>
        <taxon>Naegleria</taxon>
    </lineage>
</organism>
<dbReference type="PANTHER" id="PTHR11545">
    <property type="entry name" value="RIBOSOMAL PROTEIN L13"/>
    <property type="match status" value="1"/>
</dbReference>
<evidence type="ECO:0000313" key="5">
    <source>
        <dbReference type="Proteomes" id="UP000444721"/>
    </source>
</evidence>
<reference evidence="4 5" key="1">
    <citation type="journal article" date="2019" name="Sci. Rep.">
        <title>Nanopore sequencing improves the draft genome of the human pathogenic amoeba Naegleria fowleri.</title>
        <authorList>
            <person name="Liechti N."/>
            <person name="Schurch N."/>
            <person name="Bruggmann R."/>
            <person name="Wittwer M."/>
        </authorList>
    </citation>
    <scope>NUCLEOTIDE SEQUENCE [LARGE SCALE GENOMIC DNA]</scope>
    <source>
        <strain evidence="4 5">ATCC 30894</strain>
    </source>
</reference>
<evidence type="ECO:0000256" key="3">
    <source>
        <dbReference type="ARBA" id="ARBA00023274"/>
    </source>
</evidence>
<dbReference type="VEuPathDB" id="AmoebaDB:NfTy_025530"/>
<sequence length="154" mass="17657">MNTVLTGQKLFYLVDAKNQVVGRLASKIVPILIGKHKPIHSPHMGQECGDHVVIINAKHVAFTGDKWKRKMYRWHTGYAGGLKEYTAQQRHERFPTYVLETAIRRMLPKTSEAMRKTRMSRVHIYPEDTHGFEAQQPIPVDLLGADAVYSQVDY</sequence>
<dbReference type="GeneID" id="68107353"/>
<accession>A0A6A5CBL0</accession>
<evidence type="ECO:0000256" key="1">
    <source>
        <dbReference type="ARBA" id="ARBA00006227"/>
    </source>
</evidence>
<dbReference type="Proteomes" id="UP000444721">
    <property type="component" value="Unassembled WGS sequence"/>
</dbReference>
<keyword evidence="3" id="KW-0687">Ribonucleoprotein</keyword>
<keyword evidence="2" id="KW-0689">Ribosomal protein</keyword>
<dbReference type="GO" id="GO:0003729">
    <property type="term" value="F:mRNA binding"/>
    <property type="evidence" value="ECO:0007669"/>
    <property type="project" value="TreeGrafter"/>
</dbReference>
<evidence type="ECO:0008006" key="6">
    <source>
        <dbReference type="Google" id="ProtNLM"/>
    </source>
</evidence>
<dbReference type="GO" id="GO:0006412">
    <property type="term" value="P:translation"/>
    <property type="evidence" value="ECO:0007669"/>
    <property type="project" value="InterPro"/>
</dbReference>
<keyword evidence="5" id="KW-1185">Reference proteome</keyword>
<dbReference type="SUPFAM" id="SSF52161">
    <property type="entry name" value="Ribosomal protein L13"/>
    <property type="match status" value="1"/>
</dbReference>
<dbReference type="RefSeq" id="XP_044569809.1">
    <property type="nucleotide sequence ID" value="XM_044704136.1"/>
</dbReference>
<dbReference type="OrthoDB" id="274622at2759"/>
<evidence type="ECO:0000256" key="2">
    <source>
        <dbReference type="ARBA" id="ARBA00022980"/>
    </source>
</evidence>
<dbReference type="Gene3D" id="3.90.1180.10">
    <property type="entry name" value="Ribosomal protein L13"/>
    <property type="match status" value="1"/>
</dbReference>
<dbReference type="InterPro" id="IPR005823">
    <property type="entry name" value="Ribosomal_uL13_bac-type"/>
</dbReference>
<dbReference type="Pfam" id="PF00572">
    <property type="entry name" value="Ribosomal_L13"/>
    <property type="match status" value="1"/>
</dbReference>
<dbReference type="GO" id="GO:0003735">
    <property type="term" value="F:structural constituent of ribosome"/>
    <property type="evidence" value="ECO:0007669"/>
    <property type="project" value="InterPro"/>
</dbReference>
<name>A0A6A5CBL0_NAEFO</name>
<dbReference type="NCBIfam" id="TIGR01066">
    <property type="entry name" value="rplM_bact"/>
    <property type="match status" value="1"/>
</dbReference>
<dbReference type="InterPro" id="IPR005822">
    <property type="entry name" value="Ribosomal_uL13"/>
</dbReference>
<dbReference type="VEuPathDB" id="AmoebaDB:NF0011420"/>
<dbReference type="VEuPathDB" id="AmoebaDB:FDP41_000135"/>
<proteinExistence type="inferred from homology"/>
<dbReference type="OMA" id="RDPCMVM"/>
<dbReference type="PIRSF" id="PIRSF002181">
    <property type="entry name" value="Ribosomal_L13"/>
    <property type="match status" value="1"/>
</dbReference>
<dbReference type="CDD" id="cd00392">
    <property type="entry name" value="Ribosomal_L13"/>
    <property type="match status" value="1"/>
</dbReference>
<dbReference type="EMBL" id="VFQX01000001">
    <property type="protein sequence ID" value="KAF0985096.1"/>
    <property type="molecule type" value="Genomic_DNA"/>
</dbReference>
<comment type="similarity">
    <text evidence="1">Belongs to the universal ribosomal protein uL13 family.</text>
</comment>
<protein>
    <recommendedName>
        <fullName evidence="6">50S ribosomal protein L13</fullName>
    </recommendedName>
</protein>
<dbReference type="HAMAP" id="MF_01366">
    <property type="entry name" value="Ribosomal_uL13"/>
    <property type="match status" value="1"/>
</dbReference>
<dbReference type="GO" id="GO:0017148">
    <property type="term" value="P:negative regulation of translation"/>
    <property type="evidence" value="ECO:0007669"/>
    <property type="project" value="TreeGrafter"/>
</dbReference>
<dbReference type="AlphaFoldDB" id="A0A6A5CBL0"/>
<gene>
    <name evidence="4" type="ORF">FDP41_000135</name>
</gene>
<dbReference type="PANTHER" id="PTHR11545:SF2">
    <property type="entry name" value="LARGE RIBOSOMAL SUBUNIT PROTEIN UL13M"/>
    <property type="match status" value="1"/>
</dbReference>